<evidence type="ECO:0000256" key="2">
    <source>
        <dbReference type="ARBA" id="ARBA00022490"/>
    </source>
</evidence>
<keyword evidence="7 8" id="KW-0694">RNA-binding</keyword>
<evidence type="ECO:0000256" key="6">
    <source>
        <dbReference type="ARBA" id="ARBA00022845"/>
    </source>
</evidence>
<dbReference type="FunFam" id="4.10.60.30:FF:000001">
    <property type="entry name" value="nanos homolog 3"/>
    <property type="match status" value="1"/>
</dbReference>
<gene>
    <name evidence="10" type="ORF">chiPu_0012507</name>
</gene>
<dbReference type="GO" id="GO:0006417">
    <property type="term" value="P:regulation of translation"/>
    <property type="evidence" value="ECO:0007669"/>
    <property type="project" value="UniProtKB-UniRule"/>
</dbReference>
<evidence type="ECO:0000259" key="9">
    <source>
        <dbReference type="PROSITE" id="PS51522"/>
    </source>
</evidence>
<name>A0A401SUE7_CHIPU</name>
<dbReference type="Pfam" id="PF05741">
    <property type="entry name" value="zf-nanos"/>
    <property type="match status" value="1"/>
</dbReference>
<evidence type="ECO:0000256" key="3">
    <source>
        <dbReference type="ARBA" id="ARBA00022723"/>
    </source>
</evidence>
<sequence>METFGSIDKQLRLENHSNPVDYLHQRYASTYENTFNSWNDYLGLSTLVGKAVSKGGKSGLHPARELKLQSRAPCLSHSLELRGLGFCSHHDTLLGSELEGSFSPFSAYPAAGEPLPHQQQRLEREQGGDSSWNRVDVIMMENRSHLQLAHYQQQPLPPAPPPPPAVHRTSRAKAELQICVFCRNNNESVTLYTTHILKSPDGRVLCPILRRYTCPLCGANGDNAHTIKYCPLSKLQPSIPKVKTRNCVSKRAR</sequence>
<keyword evidence="3" id="KW-0479">Metal-binding</keyword>
<dbReference type="PROSITE" id="PS51522">
    <property type="entry name" value="ZF_NANOS"/>
    <property type="match status" value="1"/>
</dbReference>
<evidence type="ECO:0000256" key="7">
    <source>
        <dbReference type="ARBA" id="ARBA00022884"/>
    </source>
</evidence>
<organism evidence="10 11">
    <name type="scientific">Chiloscyllium punctatum</name>
    <name type="common">Brownbanded bambooshark</name>
    <name type="synonym">Hemiscyllium punctatum</name>
    <dbReference type="NCBI Taxonomy" id="137246"/>
    <lineage>
        <taxon>Eukaryota</taxon>
        <taxon>Metazoa</taxon>
        <taxon>Chordata</taxon>
        <taxon>Craniata</taxon>
        <taxon>Vertebrata</taxon>
        <taxon>Chondrichthyes</taxon>
        <taxon>Elasmobranchii</taxon>
        <taxon>Galeomorphii</taxon>
        <taxon>Galeoidea</taxon>
        <taxon>Orectolobiformes</taxon>
        <taxon>Hemiscylliidae</taxon>
        <taxon>Chiloscyllium</taxon>
    </lineage>
</organism>
<comment type="similarity">
    <text evidence="8">Belongs to the nanos family.</text>
</comment>
<evidence type="ECO:0000256" key="5">
    <source>
        <dbReference type="ARBA" id="ARBA00022833"/>
    </source>
</evidence>
<dbReference type="GO" id="GO:0003723">
    <property type="term" value="F:RNA binding"/>
    <property type="evidence" value="ECO:0007669"/>
    <property type="project" value="UniProtKB-UniRule"/>
</dbReference>
<keyword evidence="5" id="KW-0862">Zinc</keyword>
<keyword evidence="4 8" id="KW-0863">Zinc-finger</keyword>
<protein>
    <recommendedName>
        <fullName evidence="9">Nanos-type domain-containing protein</fullName>
    </recommendedName>
</protein>
<dbReference type="STRING" id="137246.A0A401SUE7"/>
<dbReference type="GO" id="GO:0008270">
    <property type="term" value="F:zinc ion binding"/>
    <property type="evidence" value="ECO:0007669"/>
    <property type="project" value="UniProtKB-KW"/>
</dbReference>
<dbReference type="OMA" id="QICVFCR"/>
<evidence type="ECO:0000256" key="1">
    <source>
        <dbReference type="ARBA" id="ARBA00004496"/>
    </source>
</evidence>
<dbReference type="EMBL" id="BEZZ01000561">
    <property type="protein sequence ID" value="GCC34034.1"/>
    <property type="molecule type" value="Genomic_DNA"/>
</dbReference>
<evidence type="ECO:0000313" key="10">
    <source>
        <dbReference type="EMBL" id="GCC34034.1"/>
    </source>
</evidence>
<dbReference type="InterPro" id="IPR038129">
    <property type="entry name" value="Nanos_sf"/>
</dbReference>
<keyword evidence="2" id="KW-0963">Cytoplasm</keyword>
<evidence type="ECO:0000313" key="11">
    <source>
        <dbReference type="Proteomes" id="UP000287033"/>
    </source>
</evidence>
<feature type="domain" description="Nanos-type" evidence="9">
    <location>
        <begin position="178"/>
        <end position="232"/>
    </location>
</feature>
<proteinExistence type="inferred from homology"/>
<dbReference type="AlphaFoldDB" id="A0A401SUE7"/>
<dbReference type="GO" id="GO:0005737">
    <property type="term" value="C:cytoplasm"/>
    <property type="evidence" value="ECO:0007669"/>
    <property type="project" value="UniProtKB-SubCell"/>
</dbReference>
<keyword evidence="6 8" id="KW-0810">Translation regulation</keyword>
<dbReference type="OrthoDB" id="10010129at2759"/>
<keyword evidence="11" id="KW-1185">Reference proteome</keyword>
<evidence type="ECO:0000256" key="8">
    <source>
        <dbReference type="PROSITE-ProRule" id="PRU00855"/>
    </source>
</evidence>
<dbReference type="InterPro" id="IPR024161">
    <property type="entry name" value="Znf_nanos-typ"/>
</dbReference>
<accession>A0A401SUE7</accession>
<reference evidence="10 11" key="1">
    <citation type="journal article" date="2018" name="Nat. Ecol. Evol.">
        <title>Shark genomes provide insights into elasmobranch evolution and the origin of vertebrates.</title>
        <authorList>
            <person name="Hara Y"/>
            <person name="Yamaguchi K"/>
            <person name="Onimaru K"/>
            <person name="Kadota M"/>
            <person name="Koyanagi M"/>
            <person name="Keeley SD"/>
            <person name="Tatsumi K"/>
            <person name="Tanaka K"/>
            <person name="Motone F"/>
            <person name="Kageyama Y"/>
            <person name="Nozu R"/>
            <person name="Adachi N"/>
            <person name="Nishimura O"/>
            <person name="Nakagawa R"/>
            <person name="Tanegashima C"/>
            <person name="Kiyatake I"/>
            <person name="Matsumoto R"/>
            <person name="Murakumo K"/>
            <person name="Nishida K"/>
            <person name="Terakita A"/>
            <person name="Kuratani S"/>
            <person name="Sato K"/>
            <person name="Hyodo S Kuraku.S."/>
        </authorList>
    </citation>
    <scope>NUCLEOTIDE SEQUENCE [LARGE SCALE GENOMIC DNA]</scope>
</reference>
<comment type="subcellular location">
    <subcellularLocation>
        <location evidence="1">Cytoplasm</location>
    </subcellularLocation>
</comment>
<dbReference type="InterPro" id="IPR008705">
    <property type="entry name" value="Nanos/Xcar2"/>
</dbReference>
<dbReference type="PANTHER" id="PTHR12887">
    <property type="entry name" value="NANOS PROTEIN"/>
    <property type="match status" value="1"/>
</dbReference>
<dbReference type="Gene3D" id="4.10.60.30">
    <property type="entry name" value="Nanos, RNA-binding domain"/>
    <property type="match status" value="1"/>
</dbReference>
<evidence type="ECO:0000256" key="4">
    <source>
        <dbReference type="ARBA" id="ARBA00022771"/>
    </source>
</evidence>
<comment type="caution">
    <text evidence="10">The sequence shown here is derived from an EMBL/GenBank/DDBJ whole genome shotgun (WGS) entry which is preliminary data.</text>
</comment>
<dbReference type="Proteomes" id="UP000287033">
    <property type="component" value="Unassembled WGS sequence"/>
</dbReference>